<dbReference type="AlphaFoldDB" id="A0A4S8F3U7"/>
<evidence type="ECO:0000313" key="2">
    <source>
        <dbReference type="Proteomes" id="UP000308917"/>
    </source>
</evidence>
<comment type="caution">
    <text evidence="1">The sequence shown here is derived from an EMBL/GenBank/DDBJ whole genome shotgun (WGS) entry which is preliminary data.</text>
</comment>
<gene>
    <name evidence="1" type="ORF">E9531_08805</name>
</gene>
<reference evidence="1 2" key="1">
    <citation type="journal article" date="2015" name="Antonie Van Leeuwenhoek">
        <title>Lampropedia puyangensis sp. nov., isolated from symptomatic bark of Populus ? euramericana canker and emended description of Lampropedia hyalina (Ehrenberg 1832) Lee et al. 2004.</title>
        <authorList>
            <person name="Li Y."/>
            <person name="Wang T."/>
            <person name="Piao C.G."/>
            <person name="Wang L.F."/>
            <person name="Tian G.Z."/>
            <person name="Zhu T.H."/>
            <person name="Guo M.W."/>
        </authorList>
    </citation>
    <scope>NUCLEOTIDE SEQUENCE [LARGE SCALE GENOMIC DNA]</scope>
    <source>
        <strain evidence="1 2">2-bin</strain>
    </source>
</reference>
<dbReference type="EMBL" id="STFG01000008">
    <property type="protein sequence ID" value="THU01461.1"/>
    <property type="molecule type" value="Genomic_DNA"/>
</dbReference>
<dbReference type="RefSeq" id="WP_136573398.1">
    <property type="nucleotide sequence ID" value="NZ_STFG01000008.1"/>
</dbReference>
<accession>A0A4S8F3U7</accession>
<name>A0A4S8F3U7_9BURK</name>
<keyword evidence="2" id="KW-1185">Reference proteome</keyword>
<sequence>MAAQTAFRAWLAFINLLVNIREIETKGLHVNRINSVLLHKPNPSRYPNPRRSYPMVAVWVSALGESTQCGCSNIERHELPFKGSRLAFFTERFERNSSSPPPAIYSGSHSNLSRYRLL</sequence>
<organism evidence="1 2">
    <name type="scientific">Lampropedia puyangensis</name>
    <dbReference type="NCBI Taxonomy" id="1330072"/>
    <lineage>
        <taxon>Bacteria</taxon>
        <taxon>Pseudomonadati</taxon>
        <taxon>Pseudomonadota</taxon>
        <taxon>Betaproteobacteria</taxon>
        <taxon>Burkholderiales</taxon>
        <taxon>Comamonadaceae</taxon>
        <taxon>Lampropedia</taxon>
    </lineage>
</organism>
<dbReference type="Proteomes" id="UP000308917">
    <property type="component" value="Unassembled WGS sequence"/>
</dbReference>
<protein>
    <submittedName>
        <fullName evidence="1">Uncharacterized protein</fullName>
    </submittedName>
</protein>
<evidence type="ECO:0000313" key="1">
    <source>
        <dbReference type="EMBL" id="THU01461.1"/>
    </source>
</evidence>
<proteinExistence type="predicted"/>